<feature type="transmembrane region" description="Helical" evidence="6">
    <location>
        <begin position="177"/>
        <end position="198"/>
    </location>
</feature>
<evidence type="ECO:0000313" key="9">
    <source>
        <dbReference type="Proteomes" id="UP000694257"/>
    </source>
</evidence>
<evidence type="ECO:0000256" key="4">
    <source>
        <dbReference type="ARBA" id="ARBA00022989"/>
    </source>
</evidence>
<dbReference type="Proteomes" id="UP000694257">
    <property type="component" value="Chromosome"/>
</dbReference>
<dbReference type="PANTHER" id="PTHR35007:SF3">
    <property type="entry name" value="POSSIBLE CONSERVED ALANINE RICH MEMBRANE PROTEIN"/>
    <property type="match status" value="1"/>
</dbReference>
<keyword evidence="3 6" id="KW-0812">Transmembrane</keyword>
<gene>
    <name evidence="8" type="ORF">KV110_02425</name>
</gene>
<evidence type="ECO:0000256" key="2">
    <source>
        <dbReference type="ARBA" id="ARBA00022475"/>
    </source>
</evidence>
<dbReference type="PANTHER" id="PTHR35007">
    <property type="entry name" value="INTEGRAL MEMBRANE PROTEIN-RELATED"/>
    <property type="match status" value="1"/>
</dbReference>
<protein>
    <submittedName>
        <fullName evidence="8">Type II secretion system F family protein</fullName>
    </submittedName>
</protein>
<dbReference type="EMBL" id="CP078145">
    <property type="protein sequence ID" value="QXN92061.1"/>
    <property type="molecule type" value="Genomic_DNA"/>
</dbReference>
<evidence type="ECO:0000259" key="7">
    <source>
        <dbReference type="Pfam" id="PF00482"/>
    </source>
</evidence>
<dbReference type="RefSeq" id="WP_218472923.1">
    <property type="nucleotide sequence ID" value="NZ_BAABJN010000009.1"/>
</dbReference>
<reference evidence="8 9" key="1">
    <citation type="submission" date="2021-07" db="EMBL/GenBank/DDBJ databases">
        <title>Whole Genome Sequence of Nocardia Iowensis.</title>
        <authorList>
            <person name="Lamm A."/>
            <person name="Collins-Fairclough A.M."/>
            <person name="Bunk B."/>
            <person name="Sproer C."/>
        </authorList>
    </citation>
    <scope>NUCLEOTIDE SEQUENCE [LARGE SCALE GENOMIC DNA]</scope>
    <source>
        <strain evidence="8 9">NRRL 5646</strain>
    </source>
</reference>
<comment type="subcellular location">
    <subcellularLocation>
        <location evidence="1">Cell membrane</location>
        <topology evidence="1">Multi-pass membrane protein</topology>
    </subcellularLocation>
</comment>
<sequence>MELAVTYPSLPTLLLAVALLLLPGRVAVRRRLRTLRQPGAARTAEPASRQQLDPLASASVFDLLAACLRAGLPMAGAARAVAPSAPELLGEALSRAADLLALGADAATAWERAAEGGAGRPGAEDVESLARMARRSARSGASLAVAVAELAEQRRGAVEDAAAARAERAGVLIGGPLGLCFLPAFVCLGIVPVVVGLAGRVLGGGLL</sequence>
<evidence type="ECO:0000256" key="5">
    <source>
        <dbReference type="ARBA" id="ARBA00023136"/>
    </source>
</evidence>
<feature type="transmembrane region" description="Helical" evidence="6">
    <location>
        <begin position="6"/>
        <end position="28"/>
    </location>
</feature>
<dbReference type="Pfam" id="PF00482">
    <property type="entry name" value="T2SSF"/>
    <property type="match status" value="1"/>
</dbReference>
<accession>A0ABX8RS30</accession>
<evidence type="ECO:0000256" key="3">
    <source>
        <dbReference type="ARBA" id="ARBA00022692"/>
    </source>
</evidence>
<evidence type="ECO:0000256" key="1">
    <source>
        <dbReference type="ARBA" id="ARBA00004651"/>
    </source>
</evidence>
<proteinExistence type="predicted"/>
<evidence type="ECO:0000313" key="8">
    <source>
        <dbReference type="EMBL" id="QXN92061.1"/>
    </source>
</evidence>
<feature type="domain" description="Type II secretion system protein GspF" evidence="7">
    <location>
        <begin position="62"/>
        <end position="187"/>
    </location>
</feature>
<keyword evidence="4 6" id="KW-1133">Transmembrane helix</keyword>
<keyword evidence="5 6" id="KW-0472">Membrane</keyword>
<name>A0ABX8RS30_NOCIO</name>
<organism evidence="8 9">
    <name type="scientific">Nocardia iowensis</name>
    <dbReference type="NCBI Taxonomy" id="204891"/>
    <lineage>
        <taxon>Bacteria</taxon>
        <taxon>Bacillati</taxon>
        <taxon>Actinomycetota</taxon>
        <taxon>Actinomycetes</taxon>
        <taxon>Mycobacteriales</taxon>
        <taxon>Nocardiaceae</taxon>
        <taxon>Nocardia</taxon>
    </lineage>
</organism>
<keyword evidence="9" id="KW-1185">Reference proteome</keyword>
<keyword evidence="2" id="KW-1003">Cell membrane</keyword>
<evidence type="ECO:0000256" key="6">
    <source>
        <dbReference type="SAM" id="Phobius"/>
    </source>
</evidence>
<dbReference type="InterPro" id="IPR018076">
    <property type="entry name" value="T2SS_GspF_dom"/>
</dbReference>